<dbReference type="AlphaFoldDB" id="A0A6M3XI40"/>
<organism evidence="1">
    <name type="scientific">viral metagenome</name>
    <dbReference type="NCBI Taxonomy" id="1070528"/>
    <lineage>
        <taxon>unclassified sequences</taxon>
        <taxon>metagenomes</taxon>
        <taxon>organismal metagenomes</taxon>
    </lineage>
</organism>
<reference evidence="1" key="1">
    <citation type="submission" date="2020-03" db="EMBL/GenBank/DDBJ databases">
        <title>The deep terrestrial virosphere.</title>
        <authorList>
            <person name="Holmfeldt K."/>
            <person name="Nilsson E."/>
            <person name="Simone D."/>
            <person name="Lopez-Fernandez M."/>
            <person name="Wu X."/>
            <person name="de Brujin I."/>
            <person name="Lundin D."/>
            <person name="Andersson A."/>
            <person name="Bertilsson S."/>
            <person name="Dopson M."/>
        </authorList>
    </citation>
    <scope>NUCLEOTIDE SEQUENCE</scope>
    <source>
        <strain evidence="1">TM448B01051</strain>
    </source>
</reference>
<accession>A0A6M3XI40</accession>
<gene>
    <name evidence="1" type="ORF">TM448B01051_0012</name>
</gene>
<proteinExistence type="predicted"/>
<evidence type="ECO:0000313" key="1">
    <source>
        <dbReference type="EMBL" id="QJH97624.1"/>
    </source>
</evidence>
<protein>
    <submittedName>
        <fullName evidence="1">Uncharacterized protein</fullName>
    </submittedName>
</protein>
<dbReference type="EMBL" id="MT144694">
    <property type="protein sequence ID" value="QJH97624.1"/>
    <property type="molecule type" value="Genomic_DNA"/>
</dbReference>
<sequence>MTEHELQELLVSTNSKVQSLHEKLYGINGFEGDIPELKRVLPVITRNTGRLDLVENNQKWVKWLAGLAAAGGGAGAAALVKSLFGG</sequence>
<name>A0A6M3XI40_9ZZZZ</name>